<feature type="compositionally biased region" description="Pro residues" evidence="1">
    <location>
        <begin position="762"/>
        <end position="779"/>
    </location>
</feature>
<gene>
    <name evidence="3" type="ORF">CROQUDRAFT_661540</name>
</gene>
<dbReference type="InterPro" id="IPR051937">
    <property type="entry name" value="R3H_domain_containing"/>
</dbReference>
<accession>A0A9P6NCT7</accession>
<dbReference type="SUPFAM" id="SSF82708">
    <property type="entry name" value="R3H domain"/>
    <property type="match status" value="1"/>
</dbReference>
<organism evidence="3 4">
    <name type="scientific">Cronartium quercuum f. sp. fusiforme G11</name>
    <dbReference type="NCBI Taxonomy" id="708437"/>
    <lineage>
        <taxon>Eukaryota</taxon>
        <taxon>Fungi</taxon>
        <taxon>Dikarya</taxon>
        <taxon>Basidiomycota</taxon>
        <taxon>Pucciniomycotina</taxon>
        <taxon>Pucciniomycetes</taxon>
        <taxon>Pucciniales</taxon>
        <taxon>Coleosporiaceae</taxon>
        <taxon>Cronartium</taxon>
    </lineage>
</organism>
<feature type="compositionally biased region" description="Low complexity" evidence="1">
    <location>
        <begin position="289"/>
        <end position="301"/>
    </location>
</feature>
<protein>
    <recommendedName>
        <fullName evidence="2">SUZ domain-containing protein</fullName>
    </recommendedName>
</protein>
<feature type="compositionally biased region" description="Polar residues" evidence="1">
    <location>
        <begin position="10"/>
        <end position="21"/>
    </location>
</feature>
<dbReference type="Proteomes" id="UP000886653">
    <property type="component" value="Unassembled WGS sequence"/>
</dbReference>
<evidence type="ECO:0000259" key="2">
    <source>
        <dbReference type="PROSITE" id="PS51673"/>
    </source>
</evidence>
<evidence type="ECO:0000313" key="4">
    <source>
        <dbReference type="Proteomes" id="UP000886653"/>
    </source>
</evidence>
<feature type="compositionally biased region" description="Low complexity" evidence="1">
    <location>
        <begin position="1004"/>
        <end position="1023"/>
    </location>
</feature>
<dbReference type="InterPro" id="IPR036867">
    <property type="entry name" value="R3H_dom_sf"/>
</dbReference>
<feature type="compositionally biased region" description="Polar residues" evidence="1">
    <location>
        <begin position="41"/>
        <end position="62"/>
    </location>
</feature>
<feature type="region of interest" description="Disordered" evidence="1">
    <location>
        <begin position="1"/>
        <end position="130"/>
    </location>
</feature>
<feature type="compositionally biased region" description="Polar residues" evidence="1">
    <location>
        <begin position="752"/>
        <end position="761"/>
    </location>
</feature>
<dbReference type="PANTHER" id="PTHR15672">
    <property type="entry name" value="CAMP-REGULATED PHOSPHOPROTEIN 21 RELATED R3H DOMAIN CONTAINING PROTEIN"/>
    <property type="match status" value="1"/>
</dbReference>
<keyword evidence="4" id="KW-1185">Reference proteome</keyword>
<dbReference type="Gene3D" id="3.30.1370.50">
    <property type="entry name" value="R3H-like domain"/>
    <property type="match status" value="1"/>
</dbReference>
<feature type="compositionally biased region" description="Polar residues" evidence="1">
    <location>
        <begin position="262"/>
        <end position="281"/>
    </location>
</feature>
<sequence length="1241" mass="133062">MNGGNHEHQSSVPADNSNENSEPPLAPIKSNPSPYTLLRRQASSPTHCNSSQPKLTDSQPSIKNILLNGTSSNDTTATTTSDTALEDPSSLSTSNADQNHHLSKTFAPTQTLPGNEASHEVSPTSLGGTVRRTDQLDTTVVEAMMTGTVRDKQILLQAEAEMGRFVSSTQLRQPVGSALSTSLNSYQRMLVHRLGDSFGIKRSMEMGHMFMERTPHSAWPTIRLESFIVRQDASPSNIPPFAPQTNYSTPIAGPGEGMVPPVTSQNPDEANAGGATTSTVPLKTFKIMSRTPSQRSSSRQTNTKAFTASSASSVSSADANNSDSKRNELSYEARQAAYLQARNRIFASEAAEGIDNSPAQAGADITAKDAPDSDAKTTPNIINEASGEDAGLSASSNGKDDPSNDASGGARDAGMANKGKERMAATLRSAKLAAKLRPSATTFDPHAKAHGYEEVTIIDFDEGHVPMPWPGYDGYAYPSDHITRQFQHPRQSRSTQLYGDGYSSIPPAQHFSPHGTQKSDHRVHTVSYPTFPPSNGQQMPYIHSRPPPHQGSGTGAPYQPLLPHSLSGPASPAADLAGQPFLQDSGPQGSYPSNLNARFNTNPSTQATQRGPGQHTRFHEVPTSLYGANGIPHMISNDPMGIPGMNGAQASMPPESTVSGRPVRPQFEQTSNPPRSADTRASSAHAVLQSKPGFQGASAPQLSPDAHQSVKYSQTVPYPSHQPMPQGTNLLPSQHHMNQYHGHPQANHPSPFDNNPHQTTLPGPPNATWPQPSAPPQLFQPPLHLSTVNQSIAHDTDQSSATSPRHSLHLPPYVNHQHNLWSNSQPSYQLNPPVLPDSHREFSPMDSRVQTHSAAGLQAPQLPYPIGSTNHNSIQSMQRIYDPTHPHQSSSSKSSSSTESSHRTTASTLSRSMNNMKLAGSNDLKLVRQNSRPINTRIIATDNANRYPRSPASVGSSTSSHRLPLSKKQGTSSDGIGQDEAGSIKSSRSESESKPSNHNSDTLSSVDASPRPSSSKTLSSVSSLAPTHAHQTTELALGEADRKAKHSGSANSTTSSDALSTNSSEPPHPALQHPLPPKPLWAVPGKVQSKSSRKSSSSSTNWTVNQPSGHYHPSAPCPPQPVSLQNSENQPTQHYNGDQSRGFAKEDANHQQNVYPHAFQQNAGYGQQPPPAQMIWNPPSNLTHTGLPTNGYQFNNLYSDGCGTNSTAQFNGSYSPEKTSNSVQPREAWAAQVQCRTNVKE</sequence>
<feature type="compositionally biased region" description="Polar residues" evidence="1">
    <location>
        <begin position="1122"/>
        <end position="1139"/>
    </location>
</feature>
<feature type="compositionally biased region" description="Low complexity" evidence="1">
    <location>
        <begin position="308"/>
        <end position="322"/>
    </location>
</feature>
<dbReference type="EMBL" id="MU167325">
    <property type="protein sequence ID" value="KAG0143217.1"/>
    <property type="molecule type" value="Genomic_DNA"/>
</dbReference>
<feature type="compositionally biased region" description="Polar residues" evidence="1">
    <location>
        <begin position="1205"/>
        <end position="1224"/>
    </location>
</feature>
<dbReference type="InterPro" id="IPR024771">
    <property type="entry name" value="SUZ"/>
</dbReference>
<proteinExistence type="predicted"/>
<dbReference type="PROSITE" id="PS51673">
    <property type="entry name" value="SUZ"/>
    <property type="match status" value="1"/>
</dbReference>
<feature type="region of interest" description="Disordered" evidence="1">
    <location>
        <begin position="1205"/>
        <end position="1241"/>
    </location>
</feature>
<dbReference type="OrthoDB" id="278430at2759"/>
<feature type="region of interest" description="Disordered" evidence="1">
    <location>
        <begin position="642"/>
        <end position="782"/>
    </location>
</feature>
<feature type="compositionally biased region" description="Basic and acidic residues" evidence="1">
    <location>
        <begin position="366"/>
        <end position="375"/>
    </location>
</feature>
<feature type="domain" description="SUZ" evidence="2">
    <location>
        <begin position="258"/>
        <end position="350"/>
    </location>
</feature>
<feature type="compositionally biased region" description="Low complexity" evidence="1">
    <location>
        <begin position="889"/>
        <end position="908"/>
    </location>
</feature>
<feature type="compositionally biased region" description="Polar residues" evidence="1">
    <location>
        <begin position="667"/>
        <end position="682"/>
    </location>
</feature>
<name>A0A9P6NCT7_9BASI</name>
<comment type="caution">
    <text evidence="3">The sequence shown here is derived from an EMBL/GenBank/DDBJ whole genome shotgun (WGS) entry which is preliminary data.</text>
</comment>
<feature type="compositionally biased region" description="Polar residues" evidence="1">
    <location>
        <begin position="710"/>
        <end position="737"/>
    </location>
</feature>
<feature type="region of interest" description="Disordered" evidence="1">
    <location>
        <begin position="251"/>
        <end position="328"/>
    </location>
</feature>
<feature type="region of interest" description="Disordered" evidence="1">
    <location>
        <begin position="529"/>
        <end position="618"/>
    </location>
</feature>
<dbReference type="AlphaFoldDB" id="A0A9P6NCT7"/>
<reference evidence="3" key="1">
    <citation type="submission" date="2013-11" db="EMBL/GenBank/DDBJ databases">
        <title>Genome sequence of the fusiform rust pathogen reveals effectors for host alternation and coevolution with pine.</title>
        <authorList>
            <consortium name="DOE Joint Genome Institute"/>
            <person name="Smith K."/>
            <person name="Pendleton A."/>
            <person name="Kubisiak T."/>
            <person name="Anderson C."/>
            <person name="Salamov A."/>
            <person name="Aerts A."/>
            <person name="Riley R."/>
            <person name="Clum A."/>
            <person name="Lindquist E."/>
            <person name="Ence D."/>
            <person name="Campbell M."/>
            <person name="Kronenberg Z."/>
            <person name="Feau N."/>
            <person name="Dhillon B."/>
            <person name="Hamelin R."/>
            <person name="Burleigh J."/>
            <person name="Smith J."/>
            <person name="Yandell M."/>
            <person name="Nelson C."/>
            <person name="Grigoriev I."/>
            <person name="Davis J."/>
        </authorList>
    </citation>
    <scope>NUCLEOTIDE SEQUENCE</scope>
    <source>
        <strain evidence="3">G11</strain>
    </source>
</reference>
<feature type="compositionally biased region" description="Polar residues" evidence="1">
    <location>
        <begin position="1048"/>
        <end position="1065"/>
    </location>
</feature>
<feature type="compositionally biased region" description="Low complexity" evidence="1">
    <location>
        <begin position="70"/>
        <end position="83"/>
    </location>
</feature>
<feature type="compositionally biased region" description="Polar residues" evidence="1">
    <location>
        <begin position="585"/>
        <end position="611"/>
    </location>
</feature>
<feature type="region of interest" description="Disordered" evidence="1">
    <location>
        <begin position="882"/>
        <end position="1149"/>
    </location>
</feature>
<feature type="region of interest" description="Disordered" evidence="1">
    <location>
        <begin position="357"/>
        <end position="424"/>
    </location>
</feature>
<evidence type="ECO:0000313" key="3">
    <source>
        <dbReference type="EMBL" id="KAG0143217.1"/>
    </source>
</evidence>
<dbReference type="PANTHER" id="PTHR15672:SF8">
    <property type="entry name" value="PROTEIN ENCORE"/>
    <property type="match status" value="1"/>
</dbReference>
<feature type="compositionally biased region" description="Pro residues" evidence="1">
    <location>
        <begin position="1066"/>
        <end position="1079"/>
    </location>
</feature>
<dbReference type="Pfam" id="PF12752">
    <property type="entry name" value="SUZ"/>
    <property type="match status" value="1"/>
</dbReference>
<dbReference type="GO" id="GO:0003676">
    <property type="term" value="F:nucleic acid binding"/>
    <property type="evidence" value="ECO:0007669"/>
    <property type="project" value="InterPro"/>
</dbReference>
<evidence type="ECO:0000256" key="1">
    <source>
        <dbReference type="SAM" id="MobiDB-lite"/>
    </source>
</evidence>